<dbReference type="Gene3D" id="1.20.120.160">
    <property type="entry name" value="HPT domain"/>
    <property type="match status" value="1"/>
</dbReference>
<keyword evidence="1" id="KW-0902">Two-component regulatory system</keyword>
<sequence length="83" mass="8968">MSATFANEDFATLQRLAHTLKSSSASVGALILSDKARKLEADLKNPAYVPNTQQIEPLASELVVLRQAMAESSPEWLPEGIAE</sequence>
<dbReference type="GO" id="GO:0004672">
    <property type="term" value="F:protein kinase activity"/>
    <property type="evidence" value="ECO:0007669"/>
    <property type="project" value="UniProtKB-ARBA"/>
</dbReference>
<dbReference type="GO" id="GO:0000160">
    <property type="term" value="P:phosphorelay signal transduction system"/>
    <property type="evidence" value="ECO:0007669"/>
    <property type="project" value="UniProtKB-KW"/>
</dbReference>
<dbReference type="SUPFAM" id="SSF47226">
    <property type="entry name" value="Histidine-containing phosphotransfer domain, HPT domain"/>
    <property type="match status" value="1"/>
</dbReference>
<evidence type="ECO:0000256" key="1">
    <source>
        <dbReference type="ARBA" id="ARBA00023012"/>
    </source>
</evidence>
<dbReference type="Proteomes" id="UP000739411">
    <property type="component" value="Unassembled WGS sequence"/>
</dbReference>
<reference evidence="4 5" key="1">
    <citation type="submission" date="2020-10" db="EMBL/GenBank/DDBJ databases">
        <title>Connecting structure to function with the recovery of over 1000 high-quality activated sludge metagenome-assembled genomes encoding full-length rRNA genes using long-read sequencing.</title>
        <authorList>
            <person name="Singleton C.M."/>
            <person name="Petriglieri F."/>
            <person name="Kristensen J.M."/>
            <person name="Kirkegaard R.H."/>
            <person name="Michaelsen T.Y."/>
            <person name="Andersen M.H."/>
            <person name="Karst S.M."/>
            <person name="Dueholm M.S."/>
            <person name="Nielsen P.H."/>
            <person name="Albertsen M."/>
        </authorList>
    </citation>
    <scope>NUCLEOTIDE SEQUENCE [LARGE SCALE GENOMIC DNA]</scope>
    <source>
        <strain evidence="4">EsbW_18-Q3-R4-48_BATAC.463</strain>
    </source>
</reference>
<dbReference type="Pfam" id="PF01627">
    <property type="entry name" value="Hpt"/>
    <property type="match status" value="1"/>
</dbReference>
<evidence type="ECO:0000313" key="5">
    <source>
        <dbReference type="Proteomes" id="UP000739411"/>
    </source>
</evidence>
<evidence type="ECO:0000313" key="4">
    <source>
        <dbReference type="EMBL" id="MBK7417258.1"/>
    </source>
</evidence>
<proteinExistence type="predicted"/>
<accession>A0A935MSL7</accession>
<protein>
    <submittedName>
        <fullName evidence="4">Hpt domain-containing protein</fullName>
    </submittedName>
</protein>
<name>A0A935MSL7_9RHOO</name>
<feature type="domain" description="HPt" evidence="3">
    <location>
        <begin position="1"/>
        <end position="76"/>
    </location>
</feature>
<dbReference type="InterPro" id="IPR008207">
    <property type="entry name" value="Sig_transdc_His_kin_Hpt_dom"/>
</dbReference>
<dbReference type="InterPro" id="IPR036641">
    <property type="entry name" value="HPT_dom_sf"/>
</dbReference>
<gene>
    <name evidence="4" type="ORF">IPJ38_21320</name>
</gene>
<dbReference type="EMBL" id="JADJMS010000049">
    <property type="protein sequence ID" value="MBK7417258.1"/>
    <property type="molecule type" value="Genomic_DNA"/>
</dbReference>
<dbReference type="PROSITE" id="PS50894">
    <property type="entry name" value="HPT"/>
    <property type="match status" value="1"/>
</dbReference>
<comment type="caution">
    <text evidence="4">The sequence shown here is derived from an EMBL/GenBank/DDBJ whole genome shotgun (WGS) entry which is preliminary data.</text>
</comment>
<dbReference type="AlphaFoldDB" id="A0A935MSL7"/>
<feature type="modified residue" description="Phosphohistidine" evidence="2">
    <location>
        <position position="18"/>
    </location>
</feature>
<organism evidence="4 5">
    <name type="scientific">Candidatus Dechloromonas phosphorivorans</name>
    <dbReference type="NCBI Taxonomy" id="2899244"/>
    <lineage>
        <taxon>Bacteria</taxon>
        <taxon>Pseudomonadati</taxon>
        <taxon>Pseudomonadota</taxon>
        <taxon>Betaproteobacteria</taxon>
        <taxon>Rhodocyclales</taxon>
        <taxon>Azonexaceae</taxon>
        <taxon>Dechloromonas</taxon>
    </lineage>
</organism>
<evidence type="ECO:0000256" key="2">
    <source>
        <dbReference type="PROSITE-ProRule" id="PRU00110"/>
    </source>
</evidence>
<evidence type="ECO:0000259" key="3">
    <source>
        <dbReference type="PROSITE" id="PS50894"/>
    </source>
</evidence>
<dbReference type="CDD" id="cd00088">
    <property type="entry name" value="HPT"/>
    <property type="match status" value="1"/>
</dbReference>
<keyword evidence="2" id="KW-0597">Phosphoprotein</keyword>